<feature type="domain" description="BRCT" evidence="3">
    <location>
        <begin position="315"/>
        <end position="422"/>
    </location>
</feature>
<protein>
    <recommendedName>
        <fullName evidence="3">BRCT domain-containing protein</fullName>
    </recommendedName>
</protein>
<feature type="domain" description="BRCT" evidence="3">
    <location>
        <begin position="67"/>
        <end position="156"/>
    </location>
</feature>
<sequence>MEEAKKLVDSLGMRWDDNLHDGVTHLVAIVVGSAKYKAAKAAKMKVVKIEWLHACFQNGAAVPTGPFELKPLEGLCICTTGLYVEDRDKVQELCESMGGIYHPDLIFGTTTHLIAEHPEGAKYNTAIAYGIPVVTVDWIVACLDAQELQDEDPYRVKEQDKEEDDAPTYLKLNDQLAQCIGMLEDDSIGCFFDGCIFWVTSGFPPDVMQKIKLLIRFGMGTRYDTYNSSVTHIVADYTGRCQHLKDTNDGVEIVSTNWLIDSALAMTCMQEDSYPPRAQPLPERPPTTTPTKTLTKALINTAQKIIPAAPPLAPQPQSLFGGHMFLLLYTDKLGSTGNAVLRAQIKEAGGRYREINTTDPRILQPNDIARMSHIILGHGCELPDGMLPSLCQAMPHAKLATELWLQCCLQDGIIYPRRKHKLFRCSADAHASSFPPLPLPCFDSMVACISMFVDVERAVLSCLLRLAGATLTLKLSKRNTHLVCRLPEGPKFEKAVEWKLAIVNAKWLITSVSAATLMELPAMVPPSKKRKLEPIDEDLPPAILSSQETKELSQEEPRPEAPPTASLSQEVKESSREEPCEAPPPVSSEEVEGGALTQLDNLLGDMGGNESCSLDYRYEPILPVAVAEAPKTAHVNSQFFADSQAVEPNSEMVHYVDMTQSKPV</sequence>
<dbReference type="Gene3D" id="3.40.50.10190">
    <property type="entry name" value="BRCT domain"/>
    <property type="match status" value="4"/>
</dbReference>
<name>A0A6G0W9M0_9STRA</name>
<proteinExistence type="predicted"/>
<feature type="domain" description="BRCT" evidence="3">
    <location>
        <begin position="187"/>
        <end position="276"/>
    </location>
</feature>
<dbReference type="Pfam" id="PF00533">
    <property type="entry name" value="BRCT"/>
    <property type="match status" value="1"/>
</dbReference>
<dbReference type="Proteomes" id="UP000481153">
    <property type="component" value="Unassembled WGS sequence"/>
</dbReference>
<feature type="domain" description="BRCT" evidence="3">
    <location>
        <begin position="1"/>
        <end position="69"/>
    </location>
</feature>
<dbReference type="Pfam" id="PF12738">
    <property type="entry name" value="PTCB-BRCT"/>
    <property type="match status" value="3"/>
</dbReference>
<dbReference type="GO" id="GO:0007095">
    <property type="term" value="P:mitotic G2 DNA damage checkpoint signaling"/>
    <property type="evidence" value="ECO:0007669"/>
    <property type="project" value="TreeGrafter"/>
</dbReference>
<dbReference type="EMBL" id="VJMJ01000292">
    <property type="protein sequence ID" value="KAF0723893.1"/>
    <property type="molecule type" value="Genomic_DNA"/>
</dbReference>
<accession>A0A6G0W9M0</accession>
<keyword evidence="1" id="KW-0677">Repeat</keyword>
<feature type="region of interest" description="Disordered" evidence="2">
    <location>
        <begin position="531"/>
        <end position="593"/>
    </location>
</feature>
<dbReference type="InterPro" id="IPR036420">
    <property type="entry name" value="BRCT_dom_sf"/>
</dbReference>
<feature type="compositionally biased region" description="Basic and acidic residues" evidence="2">
    <location>
        <begin position="570"/>
        <end position="579"/>
    </location>
</feature>
<dbReference type="PANTHER" id="PTHR13561:SF20">
    <property type="entry name" value="DNA TOPOISOMERASE 2-BINDING PROTEIN 1"/>
    <property type="match status" value="1"/>
</dbReference>
<evidence type="ECO:0000256" key="2">
    <source>
        <dbReference type="SAM" id="MobiDB-lite"/>
    </source>
</evidence>
<keyword evidence="5" id="KW-1185">Reference proteome</keyword>
<dbReference type="VEuPathDB" id="FungiDB:AeMF1_020776"/>
<dbReference type="PROSITE" id="PS50172">
    <property type="entry name" value="BRCT"/>
    <property type="match status" value="5"/>
</dbReference>
<dbReference type="AlphaFoldDB" id="A0A6G0W9M0"/>
<dbReference type="CDD" id="cd17731">
    <property type="entry name" value="BRCT_TopBP1_rpt2_like"/>
    <property type="match status" value="1"/>
</dbReference>
<gene>
    <name evidence="4" type="ORF">Ae201684_017274</name>
</gene>
<dbReference type="InterPro" id="IPR059215">
    <property type="entry name" value="BRCT2_TopBP1-like"/>
</dbReference>
<evidence type="ECO:0000259" key="3">
    <source>
        <dbReference type="PROSITE" id="PS50172"/>
    </source>
</evidence>
<dbReference type="InterPro" id="IPR001357">
    <property type="entry name" value="BRCT_dom"/>
</dbReference>
<dbReference type="GO" id="GO:0033314">
    <property type="term" value="P:mitotic DNA replication checkpoint signaling"/>
    <property type="evidence" value="ECO:0007669"/>
    <property type="project" value="TreeGrafter"/>
</dbReference>
<evidence type="ECO:0000313" key="5">
    <source>
        <dbReference type="Proteomes" id="UP000481153"/>
    </source>
</evidence>
<organism evidence="4 5">
    <name type="scientific">Aphanomyces euteiches</name>
    <dbReference type="NCBI Taxonomy" id="100861"/>
    <lineage>
        <taxon>Eukaryota</taxon>
        <taxon>Sar</taxon>
        <taxon>Stramenopiles</taxon>
        <taxon>Oomycota</taxon>
        <taxon>Saprolegniomycetes</taxon>
        <taxon>Saprolegniales</taxon>
        <taxon>Verrucalvaceae</taxon>
        <taxon>Aphanomyces</taxon>
    </lineage>
</organism>
<dbReference type="GO" id="GO:0006270">
    <property type="term" value="P:DNA replication initiation"/>
    <property type="evidence" value="ECO:0007669"/>
    <property type="project" value="TreeGrafter"/>
</dbReference>
<reference evidence="4 5" key="1">
    <citation type="submission" date="2019-07" db="EMBL/GenBank/DDBJ databases">
        <title>Genomics analysis of Aphanomyces spp. identifies a new class of oomycete effector associated with host adaptation.</title>
        <authorList>
            <person name="Gaulin E."/>
        </authorList>
    </citation>
    <scope>NUCLEOTIDE SEQUENCE [LARGE SCALE GENOMIC DNA]</scope>
    <source>
        <strain evidence="4 5">ATCC 201684</strain>
    </source>
</reference>
<dbReference type="SUPFAM" id="SSF52113">
    <property type="entry name" value="BRCT domain"/>
    <property type="match status" value="4"/>
</dbReference>
<evidence type="ECO:0000313" key="4">
    <source>
        <dbReference type="EMBL" id="KAF0723893.1"/>
    </source>
</evidence>
<dbReference type="PANTHER" id="PTHR13561">
    <property type="entry name" value="DNA REPLICATION REGULATOR DPB11-RELATED"/>
    <property type="match status" value="1"/>
</dbReference>
<evidence type="ECO:0000256" key="1">
    <source>
        <dbReference type="ARBA" id="ARBA00022737"/>
    </source>
</evidence>
<dbReference type="SMART" id="SM00292">
    <property type="entry name" value="BRCT"/>
    <property type="match status" value="3"/>
</dbReference>
<feature type="compositionally biased region" description="Basic and acidic residues" evidence="2">
    <location>
        <begin position="548"/>
        <end position="559"/>
    </location>
</feature>
<comment type="caution">
    <text evidence="4">The sequence shown here is derived from an EMBL/GenBank/DDBJ whole genome shotgun (WGS) entry which is preliminary data.</text>
</comment>
<feature type="domain" description="BRCT" evidence="3">
    <location>
        <begin position="442"/>
        <end position="525"/>
    </location>
</feature>